<feature type="compositionally biased region" description="Low complexity" evidence="7">
    <location>
        <begin position="449"/>
        <end position="476"/>
    </location>
</feature>
<feature type="compositionally biased region" description="Low complexity" evidence="7">
    <location>
        <begin position="102"/>
        <end position="121"/>
    </location>
</feature>
<gene>
    <name evidence="10" type="ORF">GCM10011519_28160</name>
</gene>
<feature type="compositionally biased region" description="Gly residues" evidence="7">
    <location>
        <begin position="339"/>
        <end position="357"/>
    </location>
</feature>
<accession>A0A917BN31</accession>
<dbReference type="EMBL" id="BMKQ01000001">
    <property type="protein sequence ID" value="GGF52577.1"/>
    <property type="molecule type" value="Genomic_DNA"/>
</dbReference>
<evidence type="ECO:0000256" key="8">
    <source>
        <dbReference type="SAM" id="Phobius"/>
    </source>
</evidence>
<dbReference type="NCBIfam" id="TIGR01167">
    <property type="entry name" value="LPXTG_anchor"/>
    <property type="match status" value="1"/>
</dbReference>
<keyword evidence="3" id="KW-0732">Signal</keyword>
<keyword evidence="6" id="KW-0572">Peptidoglycan-anchor</keyword>
<evidence type="ECO:0000256" key="1">
    <source>
        <dbReference type="ARBA" id="ARBA00022512"/>
    </source>
</evidence>
<evidence type="ECO:0000259" key="9">
    <source>
        <dbReference type="PROSITE" id="PS50847"/>
    </source>
</evidence>
<dbReference type="PROSITE" id="PS50847">
    <property type="entry name" value="GRAM_POS_ANCHORING"/>
    <property type="match status" value="1"/>
</dbReference>
<feature type="compositionally biased region" description="Low complexity" evidence="7">
    <location>
        <begin position="376"/>
        <end position="405"/>
    </location>
</feature>
<name>A0A917BN31_9ACTN</name>
<keyword evidence="8" id="KW-1133">Transmembrane helix</keyword>
<keyword evidence="1" id="KW-0134">Cell wall</keyword>
<reference evidence="10" key="2">
    <citation type="submission" date="2020-09" db="EMBL/GenBank/DDBJ databases">
        <authorList>
            <person name="Sun Q."/>
            <person name="Zhou Y."/>
        </authorList>
    </citation>
    <scope>NUCLEOTIDE SEQUENCE</scope>
    <source>
        <strain evidence="10">CGMCC 1.16067</strain>
    </source>
</reference>
<evidence type="ECO:0000313" key="10">
    <source>
        <dbReference type="EMBL" id="GGF52577.1"/>
    </source>
</evidence>
<feature type="compositionally biased region" description="Low complexity" evidence="7">
    <location>
        <begin position="492"/>
        <end position="525"/>
    </location>
</feature>
<evidence type="ECO:0000256" key="7">
    <source>
        <dbReference type="SAM" id="MobiDB-lite"/>
    </source>
</evidence>
<dbReference type="AlphaFoldDB" id="A0A917BN31"/>
<feature type="region of interest" description="Disordered" evidence="7">
    <location>
        <begin position="374"/>
        <end position="476"/>
    </location>
</feature>
<dbReference type="InterPro" id="IPR019931">
    <property type="entry name" value="LPXTG_anchor"/>
</dbReference>
<feature type="compositionally biased region" description="Low complexity" evidence="7">
    <location>
        <begin position="158"/>
        <end position="179"/>
    </location>
</feature>
<feature type="compositionally biased region" description="Low complexity" evidence="7">
    <location>
        <begin position="319"/>
        <end position="338"/>
    </location>
</feature>
<sequence length="727" mass="68114">MRRALLNAPRRSRRTAANLTHLKEKNMRTWMTRVLCSLGVTGGFLLLGVVLASTASAEDQGSSTNGDHAVVSGNQAGTGNLGSVGASGNQVTVLGDHNTNKGGSTSGTSSSPDPADTTSGDHSLLGGNQASTGNVGSADASDNQVTVLGDHNKVEPKSTGGTDSSDGSGDNRTTSGDDSALGGNQAGTGNVGSVDASDNQVTVIGDGNKAEPKGTGTAGDDGSANTVAGTTDGTDGAGSGNQVGLGNVAPVDASGNQVTVIGDGNKAEPKGTGTAGDDGSANTVAGTTDGTDGTGSGNQVGLGNVAPVDASGNQITVLGDGNTNAGGTNPGTSGTSTGTTGGGTTSGTDGTGSGNQVGLGNVLPVDASGNQITVIGDGNTSTGDSTATSGTGNTGNTETSVTDGTDGTGSGNQIGLGNVAPVDASGNQVTVIGDGNTSTGGTSTGGSNPGSSGTSTGTTDGTDSTLGGNQVGLGNVLPVDASGNQITVIGDGNTSTGDSAATSGTGNTGNTGTSATDGTDSTGSGNQIGLGNVAPVDTSGNQITVIGDGNTNAGGGTTTGSDTGTGTTGGSTTSGTDGTGSGNQIDTGGIIPIDTSGTQITVIGDGNTNGGGTTGGDDPGGDNPGSDNPGGDNPGGDNPGDGNPGDGNPGDGSGTIVTAVDTTRTGSTGAATVSSSTTGSSATPTAGPTTGVLPQTGAPASTAYLLLLALGMLIGGLSLLRRRPRRG</sequence>
<keyword evidence="2" id="KW-0964">Secreted</keyword>
<feature type="compositionally biased region" description="Polar residues" evidence="7">
    <location>
        <begin position="58"/>
        <end position="78"/>
    </location>
</feature>
<feature type="region of interest" description="Disordered" evidence="7">
    <location>
        <begin position="58"/>
        <end position="303"/>
    </location>
</feature>
<evidence type="ECO:0000313" key="11">
    <source>
        <dbReference type="Proteomes" id="UP000649179"/>
    </source>
</evidence>
<keyword evidence="8" id="KW-0472">Membrane</keyword>
<feature type="compositionally biased region" description="Gly residues" evidence="7">
    <location>
        <begin position="607"/>
        <end position="618"/>
    </location>
</feature>
<evidence type="ECO:0000256" key="2">
    <source>
        <dbReference type="ARBA" id="ARBA00022525"/>
    </source>
</evidence>
<comment type="caution">
    <text evidence="10">The sequence shown here is derived from an EMBL/GenBank/DDBJ whole genome shotgun (WGS) entry which is preliminary data.</text>
</comment>
<organism evidence="10 11">
    <name type="scientific">Marmoricola endophyticus</name>
    <dbReference type="NCBI Taxonomy" id="2040280"/>
    <lineage>
        <taxon>Bacteria</taxon>
        <taxon>Bacillati</taxon>
        <taxon>Actinomycetota</taxon>
        <taxon>Actinomycetes</taxon>
        <taxon>Propionibacteriales</taxon>
        <taxon>Nocardioidaceae</taxon>
        <taxon>Marmoricola</taxon>
    </lineage>
</organism>
<protein>
    <recommendedName>
        <fullName evidence="9">Gram-positive cocci surface proteins LPxTG domain-containing protein</fullName>
    </recommendedName>
</protein>
<feature type="compositionally biased region" description="Polar residues" evidence="7">
    <location>
        <begin position="126"/>
        <end position="146"/>
    </location>
</feature>
<feature type="region of interest" description="Disordered" evidence="7">
    <location>
        <begin position="318"/>
        <end position="362"/>
    </location>
</feature>
<feature type="compositionally biased region" description="Low complexity" evidence="7">
    <location>
        <begin position="559"/>
        <end position="576"/>
    </location>
</feature>
<evidence type="ECO:0000256" key="4">
    <source>
        <dbReference type="ARBA" id="ARBA00022889"/>
    </source>
</evidence>
<keyword evidence="8" id="KW-0812">Transmembrane</keyword>
<dbReference type="Pfam" id="PF00746">
    <property type="entry name" value="Gram_pos_anchor"/>
    <property type="match status" value="1"/>
</dbReference>
<dbReference type="GO" id="GO:0007155">
    <property type="term" value="P:cell adhesion"/>
    <property type="evidence" value="ECO:0007669"/>
    <property type="project" value="UniProtKB-KW"/>
</dbReference>
<feature type="transmembrane region" description="Helical" evidence="8">
    <location>
        <begin position="703"/>
        <end position="720"/>
    </location>
</feature>
<evidence type="ECO:0000256" key="5">
    <source>
        <dbReference type="ARBA" id="ARBA00023087"/>
    </source>
</evidence>
<feature type="compositionally biased region" description="Gly residues" evidence="7">
    <location>
        <begin position="632"/>
        <end position="653"/>
    </location>
</feature>
<keyword evidence="11" id="KW-1185">Reference proteome</keyword>
<dbReference type="InterPro" id="IPR005528">
    <property type="entry name" value="ChpA-H"/>
</dbReference>
<feature type="domain" description="Gram-positive cocci surface proteins LPxTG" evidence="9">
    <location>
        <begin position="693"/>
        <end position="727"/>
    </location>
</feature>
<keyword evidence="4" id="KW-0130">Cell adhesion</keyword>
<dbReference type="Pfam" id="PF03777">
    <property type="entry name" value="ChpA-C"/>
    <property type="match status" value="1"/>
</dbReference>
<proteinExistence type="predicted"/>
<feature type="region of interest" description="Disordered" evidence="7">
    <location>
        <begin position="490"/>
        <end position="694"/>
    </location>
</feature>
<evidence type="ECO:0000256" key="3">
    <source>
        <dbReference type="ARBA" id="ARBA00022729"/>
    </source>
</evidence>
<reference evidence="10" key="1">
    <citation type="journal article" date="2014" name="Int. J. Syst. Evol. Microbiol.">
        <title>Complete genome sequence of Corynebacterium casei LMG S-19264T (=DSM 44701T), isolated from a smear-ripened cheese.</title>
        <authorList>
            <consortium name="US DOE Joint Genome Institute (JGI-PGF)"/>
            <person name="Walter F."/>
            <person name="Albersmeier A."/>
            <person name="Kalinowski J."/>
            <person name="Ruckert C."/>
        </authorList>
    </citation>
    <scope>NUCLEOTIDE SEQUENCE</scope>
    <source>
        <strain evidence="10">CGMCC 1.16067</strain>
    </source>
</reference>
<keyword evidence="5" id="KW-0034">Amyloid</keyword>
<evidence type="ECO:0000256" key="6">
    <source>
        <dbReference type="ARBA" id="ARBA00023088"/>
    </source>
</evidence>
<dbReference type="Proteomes" id="UP000649179">
    <property type="component" value="Unassembled WGS sequence"/>
</dbReference>
<feature type="compositionally biased region" description="Low complexity" evidence="7">
    <location>
        <begin position="662"/>
        <end position="692"/>
    </location>
</feature>